<dbReference type="AlphaFoldDB" id="G7VID1"/>
<dbReference type="GO" id="GO:0016757">
    <property type="term" value="F:glycosyltransferase activity"/>
    <property type="evidence" value="ECO:0007669"/>
    <property type="project" value="InterPro"/>
</dbReference>
<evidence type="ECO:0000259" key="1">
    <source>
        <dbReference type="Pfam" id="PF00534"/>
    </source>
</evidence>
<organism evidence="2 3">
    <name type="scientific">Pyrobaculum ferrireducens</name>
    <dbReference type="NCBI Taxonomy" id="1104324"/>
    <lineage>
        <taxon>Archaea</taxon>
        <taxon>Thermoproteota</taxon>
        <taxon>Thermoprotei</taxon>
        <taxon>Thermoproteales</taxon>
        <taxon>Thermoproteaceae</taxon>
        <taxon>Pyrobaculum</taxon>
    </lineage>
</organism>
<dbReference type="Proteomes" id="UP000005867">
    <property type="component" value="Chromosome"/>
</dbReference>
<reference evidence="2 3" key="1">
    <citation type="journal article" date="2012" name="J. Bacteriol.">
        <title>Complete genome sequence of strain 1860, a crenarchaeon of the genus pyrobaculum able to grow with various electron acceptors.</title>
        <authorList>
            <person name="Mardanov A.V."/>
            <person name="Gumerov V.M."/>
            <person name="Slobodkina G.B."/>
            <person name="Beletsky A.V."/>
            <person name="Bonch-Osmolovskaya E.A."/>
            <person name="Ravin N.V."/>
            <person name="Skryabin K.G."/>
        </authorList>
    </citation>
    <scope>NUCLEOTIDE SEQUENCE [LARGE SCALE GENOMIC DNA]</scope>
    <source>
        <strain evidence="2 3">1860</strain>
    </source>
</reference>
<protein>
    <submittedName>
        <fullName evidence="2">Glycosyltransferase (Type 1)</fullName>
    </submittedName>
</protein>
<accession>G7VID1</accession>
<dbReference type="EMBL" id="CP003098">
    <property type="protein sequence ID" value="AET33411.1"/>
    <property type="molecule type" value="Genomic_DNA"/>
</dbReference>
<keyword evidence="2" id="KW-0808">Transferase</keyword>
<sequence length="387" mass="43303">MKPRLLVLTKLFWPEGSGAELATYIFLKRYLAGVFDVIVVSSTPKPTTDVLKCCRYVTWSALRSGVKPVEWALTTLGIDYIRGLIKWADVVYIPSHTLLPLALIIKRVNPRARVVFHIHNHQLLTYTSVVLSNLGPGLRSDILVELLENRSLARALFTGILHGTKYLYWLALLRTDLVIFVTRKQLDLALSYGLPVGRSAVVYNPPPEVSFTGKELTKDPLLIYVGGDSFIKGFHILLRALPRLIRSGVRLRLFGNYRRVIKLPNVEFVGRVSHDYLMRVHRYAWGLLFPSINEEPLPYAVVESAVSGTVPLVSNAGGAVEVLRGTPAEKFVFKVGDADDMADKVLSLVAEDTKKVFEIGLKTSGVVLKRLEESSRQLPRYILSILD</sequence>
<feature type="domain" description="Glycosyl transferase family 1" evidence="1">
    <location>
        <begin position="215"/>
        <end position="352"/>
    </location>
</feature>
<dbReference type="Gene3D" id="3.40.50.2000">
    <property type="entry name" value="Glycogen Phosphorylase B"/>
    <property type="match status" value="1"/>
</dbReference>
<dbReference type="KEGG" id="pyr:P186_2015"/>
<evidence type="ECO:0000313" key="2">
    <source>
        <dbReference type="EMBL" id="AET33411.1"/>
    </source>
</evidence>
<dbReference type="eggNOG" id="arCOG01418">
    <property type="taxonomic scope" value="Archaea"/>
</dbReference>
<keyword evidence="3" id="KW-1185">Reference proteome</keyword>
<dbReference type="PANTHER" id="PTHR12526:SF625">
    <property type="entry name" value="PHOSPHATIDYLINOSITOL GLYCAN-CLASS A"/>
    <property type="match status" value="1"/>
</dbReference>
<dbReference type="STRING" id="1104324.P186_2015"/>
<name>G7VID1_9CREN</name>
<dbReference type="HOGENOM" id="CLU_711016_0_0_2"/>
<dbReference type="BioCyc" id="PSP1104324:GJSN-1967-MONOMER"/>
<proteinExistence type="predicted"/>
<evidence type="ECO:0000313" key="3">
    <source>
        <dbReference type="Proteomes" id="UP000005867"/>
    </source>
</evidence>
<dbReference type="InterPro" id="IPR001296">
    <property type="entry name" value="Glyco_trans_1"/>
</dbReference>
<dbReference type="PANTHER" id="PTHR12526">
    <property type="entry name" value="GLYCOSYLTRANSFERASE"/>
    <property type="match status" value="1"/>
</dbReference>
<gene>
    <name evidence="2" type="ORF">P186_2015</name>
</gene>
<dbReference type="SUPFAM" id="SSF53756">
    <property type="entry name" value="UDP-Glycosyltransferase/glycogen phosphorylase"/>
    <property type="match status" value="1"/>
</dbReference>
<dbReference type="Pfam" id="PF00534">
    <property type="entry name" value="Glycos_transf_1"/>
    <property type="match status" value="1"/>
</dbReference>
<dbReference type="CDD" id="cd03801">
    <property type="entry name" value="GT4_PimA-like"/>
    <property type="match status" value="1"/>
</dbReference>